<dbReference type="InterPro" id="IPR041657">
    <property type="entry name" value="HTH_17"/>
</dbReference>
<name>A0A7K0KCL7_9BACT</name>
<proteinExistence type="predicted"/>
<feature type="domain" description="Helix-turn-helix" evidence="1">
    <location>
        <begin position="10"/>
        <end position="53"/>
    </location>
</feature>
<evidence type="ECO:0000313" key="4">
    <source>
        <dbReference type="Proteomes" id="UP000438914"/>
    </source>
</evidence>
<organism evidence="2 4">
    <name type="scientific">Hallella mizrahii</name>
    <dbReference type="NCBI Taxonomy" id="2606637"/>
    <lineage>
        <taxon>Bacteria</taxon>
        <taxon>Pseudomonadati</taxon>
        <taxon>Bacteroidota</taxon>
        <taxon>Bacteroidia</taxon>
        <taxon>Bacteroidales</taxon>
        <taxon>Prevotellaceae</taxon>
        <taxon>Hallella</taxon>
    </lineage>
</organism>
<dbReference type="EMBL" id="VUNG01000004">
    <property type="protein sequence ID" value="MST83673.1"/>
    <property type="molecule type" value="Genomic_DNA"/>
</dbReference>
<dbReference type="RefSeq" id="WP_154533255.1">
    <property type="nucleotide sequence ID" value="NZ_VUNG01000004.1"/>
</dbReference>
<dbReference type="Pfam" id="PF12728">
    <property type="entry name" value="HTH_17"/>
    <property type="match status" value="1"/>
</dbReference>
<dbReference type="Proteomes" id="UP000438914">
    <property type="component" value="Unassembled WGS sequence"/>
</dbReference>
<gene>
    <name evidence="2" type="ORF">FYJ73_03090</name>
    <name evidence="3" type="ORF">FYJ73_15150</name>
</gene>
<evidence type="ECO:0000259" key="1">
    <source>
        <dbReference type="Pfam" id="PF12728"/>
    </source>
</evidence>
<reference evidence="2 4" key="1">
    <citation type="submission" date="2019-08" db="EMBL/GenBank/DDBJ databases">
        <title>In-depth cultivation of the pig gut microbiome towards novel bacterial diversity and tailored functional studies.</title>
        <authorList>
            <person name="Wylensek D."/>
            <person name="Hitch T.C.A."/>
            <person name="Clavel T."/>
        </authorList>
    </citation>
    <scope>NUCLEOTIDE SEQUENCE [LARGE SCALE GENOMIC DNA]</scope>
    <source>
        <strain evidence="2 4">LKV-178-WT-2A</strain>
    </source>
</reference>
<keyword evidence="4" id="KW-1185">Reference proteome</keyword>
<sequence>MNMKVSDKILTIKDVAELFHREQSTIRKRMCNGQLPGRKVGRSWYVLESELFETIKSV</sequence>
<evidence type="ECO:0000313" key="3">
    <source>
        <dbReference type="EMBL" id="MST85983.1"/>
    </source>
</evidence>
<accession>A0A7K0KCL7</accession>
<dbReference type="EMBL" id="VUNG01000069">
    <property type="protein sequence ID" value="MST85983.1"/>
    <property type="molecule type" value="Genomic_DNA"/>
</dbReference>
<evidence type="ECO:0000313" key="2">
    <source>
        <dbReference type="EMBL" id="MST83673.1"/>
    </source>
</evidence>
<dbReference type="AlphaFoldDB" id="A0A7K0KCL7"/>
<comment type="caution">
    <text evidence="2">The sequence shown here is derived from an EMBL/GenBank/DDBJ whole genome shotgun (WGS) entry which is preliminary data.</text>
</comment>
<protein>
    <submittedName>
        <fullName evidence="2">Helix-turn-helix domain-containing protein</fullName>
    </submittedName>
</protein>